<feature type="compositionally biased region" description="Polar residues" evidence="1">
    <location>
        <begin position="72"/>
        <end position="86"/>
    </location>
</feature>
<comment type="caution">
    <text evidence="2">The sequence shown here is derived from an EMBL/GenBank/DDBJ whole genome shotgun (WGS) entry which is preliminary data.</text>
</comment>
<feature type="compositionally biased region" description="Basic and acidic residues" evidence="1">
    <location>
        <begin position="185"/>
        <end position="209"/>
    </location>
</feature>
<keyword evidence="3" id="KW-1185">Reference proteome</keyword>
<protein>
    <submittedName>
        <fullName evidence="2">Uncharacterized protein</fullName>
    </submittedName>
</protein>
<evidence type="ECO:0000313" key="2">
    <source>
        <dbReference type="EMBL" id="CAL8121296.1"/>
    </source>
</evidence>
<proteinExistence type="predicted"/>
<organism evidence="2 3">
    <name type="scientific">Orchesella dallaii</name>
    <dbReference type="NCBI Taxonomy" id="48710"/>
    <lineage>
        <taxon>Eukaryota</taxon>
        <taxon>Metazoa</taxon>
        <taxon>Ecdysozoa</taxon>
        <taxon>Arthropoda</taxon>
        <taxon>Hexapoda</taxon>
        <taxon>Collembola</taxon>
        <taxon>Entomobryomorpha</taxon>
        <taxon>Entomobryoidea</taxon>
        <taxon>Orchesellidae</taxon>
        <taxon>Orchesellinae</taxon>
        <taxon>Orchesella</taxon>
    </lineage>
</organism>
<feature type="compositionally biased region" description="Basic and acidic residues" evidence="1">
    <location>
        <begin position="161"/>
        <end position="173"/>
    </location>
</feature>
<sequence>MKRRPKKKEPHSHQQNQHPNSGKEREELTAGTRKKSKLFHKVLGSEPAAPSVSKGADPQRTTSVREVPAKSLLQQPSAKTSEPSRNNAKRRAYFKARYQQKMSSAAKKEEMRANWRHYYHQRKANGKVQKYRVESEAQKERRRMRWKANETQRKENGKKRVLSDEQKEKERARSKINYYKRKEKKAAEREQMLEEEPMKSGRESPASKR</sequence>
<evidence type="ECO:0000313" key="3">
    <source>
        <dbReference type="Proteomes" id="UP001642540"/>
    </source>
</evidence>
<feature type="region of interest" description="Disordered" evidence="1">
    <location>
        <begin position="121"/>
        <end position="209"/>
    </location>
</feature>
<reference evidence="2 3" key="1">
    <citation type="submission" date="2024-08" db="EMBL/GenBank/DDBJ databases">
        <authorList>
            <person name="Cucini C."/>
            <person name="Frati F."/>
        </authorList>
    </citation>
    <scope>NUCLEOTIDE SEQUENCE [LARGE SCALE GENOMIC DNA]</scope>
</reference>
<evidence type="ECO:0000256" key="1">
    <source>
        <dbReference type="SAM" id="MobiDB-lite"/>
    </source>
</evidence>
<dbReference type="Proteomes" id="UP001642540">
    <property type="component" value="Unassembled WGS sequence"/>
</dbReference>
<feature type="compositionally biased region" description="Basic residues" evidence="1">
    <location>
        <begin position="174"/>
        <end position="184"/>
    </location>
</feature>
<accession>A0ABP1R6J3</accession>
<feature type="compositionally biased region" description="Basic residues" evidence="1">
    <location>
        <begin position="1"/>
        <end position="10"/>
    </location>
</feature>
<gene>
    <name evidence="2" type="ORF">ODALV1_LOCUS19315</name>
</gene>
<name>A0ABP1R6J3_9HEXA</name>
<dbReference type="EMBL" id="CAXLJM020000065">
    <property type="protein sequence ID" value="CAL8121296.1"/>
    <property type="molecule type" value="Genomic_DNA"/>
</dbReference>
<feature type="region of interest" description="Disordered" evidence="1">
    <location>
        <begin position="1"/>
        <end position="109"/>
    </location>
</feature>